<dbReference type="EC" id="2.7.13.3" evidence="2"/>
<reference evidence="2" key="1">
    <citation type="submission" date="2019-08" db="EMBL/GenBank/DDBJ databases">
        <authorList>
            <person name="Kucharzyk K."/>
            <person name="Murdoch R.W."/>
            <person name="Higgins S."/>
            <person name="Loffler F."/>
        </authorList>
    </citation>
    <scope>NUCLEOTIDE SEQUENCE</scope>
</reference>
<dbReference type="Pfam" id="PF06580">
    <property type="entry name" value="His_kinase"/>
    <property type="match status" value="1"/>
</dbReference>
<dbReference type="SUPFAM" id="SSF55874">
    <property type="entry name" value="ATPase domain of HSP90 chaperone/DNA topoisomerase II/histidine kinase"/>
    <property type="match status" value="1"/>
</dbReference>
<protein>
    <submittedName>
        <fullName evidence="2">Sensor histidine kinase YpdA</fullName>
        <ecNumber evidence="2">2.7.13.3</ecNumber>
    </submittedName>
</protein>
<organism evidence="2">
    <name type="scientific">bioreactor metagenome</name>
    <dbReference type="NCBI Taxonomy" id="1076179"/>
    <lineage>
        <taxon>unclassified sequences</taxon>
        <taxon>metagenomes</taxon>
        <taxon>ecological metagenomes</taxon>
    </lineage>
</organism>
<dbReference type="Gene3D" id="3.30.565.10">
    <property type="entry name" value="Histidine kinase-like ATPase, C-terminal domain"/>
    <property type="match status" value="1"/>
</dbReference>
<proteinExistence type="predicted"/>
<keyword evidence="2" id="KW-0418">Kinase</keyword>
<gene>
    <name evidence="2" type="primary">ypdA_14</name>
    <name evidence="2" type="ORF">SDC9_152203</name>
</gene>
<dbReference type="AlphaFoldDB" id="A0A645EWX4"/>
<dbReference type="GO" id="GO:0000155">
    <property type="term" value="F:phosphorelay sensor kinase activity"/>
    <property type="evidence" value="ECO:0007669"/>
    <property type="project" value="InterPro"/>
</dbReference>
<dbReference type="PANTHER" id="PTHR34220:SF7">
    <property type="entry name" value="SENSOR HISTIDINE KINASE YPDA"/>
    <property type="match status" value="1"/>
</dbReference>
<evidence type="ECO:0000313" key="2">
    <source>
        <dbReference type="EMBL" id="MPN04954.1"/>
    </source>
</evidence>
<accession>A0A645EWX4</accession>
<evidence type="ECO:0000259" key="1">
    <source>
        <dbReference type="PROSITE" id="PS50109"/>
    </source>
</evidence>
<dbReference type="Pfam" id="PF02518">
    <property type="entry name" value="HATPase_c"/>
    <property type="match status" value="1"/>
</dbReference>
<dbReference type="InterPro" id="IPR050640">
    <property type="entry name" value="Bact_2-comp_sensor_kinase"/>
</dbReference>
<dbReference type="SMART" id="SM00387">
    <property type="entry name" value="HATPase_c"/>
    <property type="match status" value="1"/>
</dbReference>
<keyword evidence="2" id="KW-0808">Transferase</keyword>
<dbReference type="InterPro" id="IPR010559">
    <property type="entry name" value="Sig_transdc_His_kin_internal"/>
</dbReference>
<feature type="domain" description="Histidine kinase" evidence="1">
    <location>
        <begin position="138"/>
        <end position="239"/>
    </location>
</feature>
<dbReference type="EMBL" id="VSSQ01050871">
    <property type="protein sequence ID" value="MPN04954.1"/>
    <property type="molecule type" value="Genomic_DNA"/>
</dbReference>
<sequence length="245" mass="27877">MKASVEKSIEHLNKRAELETELHQKELENLKMSQLLNESQYLALQSQINPHFLFNTLNVIARAAVRDTPKTTTTLIYSLADLFRYNLNHINNFSTLKDELEIVQKYIYIQKHRFGERIQYKVTGDGQCENVFIPSMLLQPLVENAIIHGIEDLEDGGAIRIDARRRKNVMLLRVYDNGVGMTRACLSRIYSGEMKHTGHTTGIGLTNIIKRIGLINGAGIRIKSGHHGTLVNITLPLEERKCEDV</sequence>
<dbReference type="GO" id="GO:0016020">
    <property type="term" value="C:membrane"/>
    <property type="evidence" value="ECO:0007669"/>
    <property type="project" value="InterPro"/>
</dbReference>
<dbReference type="InterPro" id="IPR005467">
    <property type="entry name" value="His_kinase_dom"/>
</dbReference>
<name>A0A645EWX4_9ZZZZ</name>
<dbReference type="InterPro" id="IPR003594">
    <property type="entry name" value="HATPase_dom"/>
</dbReference>
<dbReference type="PANTHER" id="PTHR34220">
    <property type="entry name" value="SENSOR HISTIDINE KINASE YPDA"/>
    <property type="match status" value="1"/>
</dbReference>
<dbReference type="PROSITE" id="PS50109">
    <property type="entry name" value="HIS_KIN"/>
    <property type="match status" value="1"/>
</dbReference>
<comment type="caution">
    <text evidence="2">The sequence shown here is derived from an EMBL/GenBank/DDBJ whole genome shotgun (WGS) entry which is preliminary data.</text>
</comment>
<dbReference type="InterPro" id="IPR036890">
    <property type="entry name" value="HATPase_C_sf"/>
</dbReference>